<reference evidence="2" key="1">
    <citation type="submission" date="2020-11" db="EMBL/GenBank/DDBJ databases">
        <authorList>
            <person name="Tran Van P."/>
        </authorList>
    </citation>
    <scope>NUCLEOTIDE SEQUENCE</scope>
</reference>
<protein>
    <submittedName>
        <fullName evidence="2">(California timema) hypothetical protein</fullName>
    </submittedName>
</protein>
<accession>A0A7R9IY64</accession>
<dbReference type="Gene3D" id="1.20.1090.10">
    <property type="entry name" value="Dehydroquinate synthase-like - alpha domain"/>
    <property type="match status" value="1"/>
</dbReference>
<proteinExistence type="predicted"/>
<dbReference type="InterPro" id="IPR056798">
    <property type="entry name" value="ADH_Fe_C"/>
</dbReference>
<sequence>MFLREWLRTVMMDLEALASSSLQHSRSGLVESTLAGALLRFDVLCHALESFTAIHYTEREPCPSNPILRPAYQGQNPISDVWARYALQTMRKYFKRSVYQPDDIEARSNMHLASTMAGVGFGNAGVHLCHGMSYPISGNVQKFQPKDYSADHPIIPHGLSVVMSSPAVFLFTSPSCPERHLEAAELLGTDIKNAKKQDAAGENETGQGSQYCKINHLSAPVSLLLADREATQIG</sequence>
<dbReference type="InterPro" id="IPR039697">
    <property type="entry name" value="Alcohol_dehydrogenase_Fe"/>
</dbReference>
<name>A0A7R9IY64_TIMCA</name>
<organism evidence="2">
    <name type="scientific">Timema californicum</name>
    <name type="common">California timema</name>
    <name type="synonym">Walking stick</name>
    <dbReference type="NCBI Taxonomy" id="61474"/>
    <lineage>
        <taxon>Eukaryota</taxon>
        <taxon>Metazoa</taxon>
        <taxon>Ecdysozoa</taxon>
        <taxon>Arthropoda</taxon>
        <taxon>Hexapoda</taxon>
        <taxon>Insecta</taxon>
        <taxon>Pterygota</taxon>
        <taxon>Neoptera</taxon>
        <taxon>Polyneoptera</taxon>
        <taxon>Phasmatodea</taxon>
        <taxon>Timematodea</taxon>
        <taxon>Timematoidea</taxon>
        <taxon>Timematidae</taxon>
        <taxon>Timema</taxon>
    </lineage>
</organism>
<dbReference type="SUPFAM" id="SSF56796">
    <property type="entry name" value="Dehydroquinate synthase-like"/>
    <property type="match status" value="1"/>
</dbReference>
<dbReference type="EMBL" id="OE179560">
    <property type="protein sequence ID" value="CAD7569144.1"/>
    <property type="molecule type" value="Genomic_DNA"/>
</dbReference>
<dbReference type="PANTHER" id="PTHR11496">
    <property type="entry name" value="ALCOHOL DEHYDROGENASE"/>
    <property type="match status" value="1"/>
</dbReference>
<feature type="domain" description="Fe-containing alcohol dehydrogenase-like C-terminal" evidence="1">
    <location>
        <begin position="75"/>
        <end position="200"/>
    </location>
</feature>
<evidence type="ECO:0000259" key="1">
    <source>
        <dbReference type="Pfam" id="PF25137"/>
    </source>
</evidence>
<dbReference type="AlphaFoldDB" id="A0A7R9IY64"/>
<gene>
    <name evidence="2" type="ORF">TCMB3V08_LOCUS1893</name>
</gene>
<dbReference type="GO" id="GO:0005739">
    <property type="term" value="C:mitochondrion"/>
    <property type="evidence" value="ECO:0007669"/>
    <property type="project" value="TreeGrafter"/>
</dbReference>
<dbReference type="GO" id="GO:0004022">
    <property type="term" value="F:alcohol dehydrogenase (NAD+) activity"/>
    <property type="evidence" value="ECO:0007669"/>
    <property type="project" value="TreeGrafter"/>
</dbReference>
<evidence type="ECO:0000313" key="2">
    <source>
        <dbReference type="EMBL" id="CAD7569144.1"/>
    </source>
</evidence>
<dbReference type="Pfam" id="PF25137">
    <property type="entry name" value="ADH_Fe_C"/>
    <property type="match status" value="1"/>
</dbReference>
<dbReference type="PANTHER" id="PTHR11496:SF83">
    <property type="entry name" value="HYDROXYACID-OXOACID TRANSHYDROGENASE, MITOCHONDRIAL"/>
    <property type="match status" value="1"/>
</dbReference>